<proteinExistence type="predicted"/>
<evidence type="ECO:0000313" key="2">
    <source>
        <dbReference type="EMBL" id="GEM02253.1"/>
    </source>
</evidence>
<comment type="caution">
    <text evidence="2">The sequence shown here is derived from an EMBL/GenBank/DDBJ whole genome shotgun (WGS) entry which is preliminary data.</text>
</comment>
<dbReference type="RefSeq" id="WP_089831986.1">
    <property type="nucleotide sequence ID" value="NZ_BJWI01000029.1"/>
</dbReference>
<gene>
    <name evidence="2" type="ORF">HHA03_17850</name>
</gene>
<evidence type="ECO:0000313" key="3">
    <source>
        <dbReference type="Proteomes" id="UP000321547"/>
    </source>
</evidence>
<accession>A0ABQ0VM49</accession>
<sequence>MKHLDINAYKDGVVKAISQIAAILEETAAATEEVEASSAEQLQALKMVAESAENLQQNGESLEHEVNKFKTN</sequence>
<name>A0ABQ0VM49_9BACI</name>
<evidence type="ECO:0008006" key="4">
    <source>
        <dbReference type="Google" id="ProtNLM"/>
    </source>
</evidence>
<keyword evidence="1" id="KW-0175">Coiled coil</keyword>
<evidence type="ECO:0000256" key="1">
    <source>
        <dbReference type="SAM" id="Coils"/>
    </source>
</evidence>
<dbReference type="EMBL" id="BJWI01000029">
    <property type="protein sequence ID" value="GEM02253.1"/>
    <property type="molecule type" value="Genomic_DNA"/>
</dbReference>
<dbReference type="Proteomes" id="UP000321547">
    <property type="component" value="Unassembled WGS sequence"/>
</dbReference>
<reference evidence="2 3" key="1">
    <citation type="submission" date="2019-07" db="EMBL/GenBank/DDBJ databases">
        <title>Whole genome shotgun sequence of Halolactibacillus halophilus NBRC 100868.</title>
        <authorList>
            <person name="Hosoyama A."/>
            <person name="Uohara A."/>
            <person name="Ohji S."/>
            <person name="Ichikawa N."/>
        </authorList>
    </citation>
    <scope>NUCLEOTIDE SEQUENCE [LARGE SCALE GENOMIC DNA]</scope>
    <source>
        <strain evidence="2 3">NBRC 100868</strain>
    </source>
</reference>
<dbReference type="Gene3D" id="1.10.287.950">
    <property type="entry name" value="Methyl-accepting chemotaxis protein"/>
    <property type="match status" value="1"/>
</dbReference>
<feature type="coiled-coil region" evidence="1">
    <location>
        <begin position="45"/>
        <end position="72"/>
    </location>
</feature>
<dbReference type="SUPFAM" id="SSF58104">
    <property type="entry name" value="Methyl-accepting chemotaxis protein (MCP) signaling domain"/>
    <property type="match status" value="1"/>
</dbReference>
<protein>
    <recommendedName>
        <fullName evidence="4">Methyl-accepting chemotaxis protein</fullName>
    </recommendedName>
</protein>
<keyword evidence="3" id="KW-1185">Reference proteome</keyword>
<organism evidence="2 3">
    <name type="scientific">Halolactibacillus halophilus</name>
    <dbReference type="NCBI Taxonomy" id="306540"/>
    <lineage>
        <taxon>Bacteria</taxon>
        <taxon>Bacillati</taxon>
        <taxon>Bacillota</taxon>
        <taxon>Bacilli</taxon>
        <taxon>Bacillales</taxon>
        <taxon>Bacillaceae</taxon>
        <taxon>Halolactibacillus</taxon>
    </lineage>
</organism>